<accession>A0ABD3EH86</accession>
<gene>
    <name evidence="1" type="ORF">CASFOL_003354</name>
</gene>
<proteinExistence type="predicted"/>
<dbReference type="Proteomes" id="UP001632038">
    <property type="component" value="Unassembled WGS sequence"/>
</dbReference>
<evidence type="ECO:0000313" key="2">
    <source>
        <dbReference type="Proteomes" id="UP001632038"/>
    </source>
</evidence>
<sequence length="342" mass="39669">MSADRSTPQADLSSSTSEKEKKDQAFFDAIEMLQQVRLCELWTPESDFLKVCSCDECRPKIQRLNQFEEEIQSKQNLIGVYIGQLDSKEWLCFNICTSAQWTKDMFGFLNKKLKRISEELGVSCTLEKSSSADELELVDKQIVQRLTEVGLLRKSVDSGATGEYDEDDDDILGKLETARWYYRKTKVKDEVYALLQDIENLENDWDWEMDNKTVEAQKLGKQIELMEKFPMKELQNEVEELIAELFPREPHEMKEKKAKKLIHKVSYSCIRKRKDFWEGSPLPTQGNEHCSNGLEETLDSLLQEVNVFNEQWNKEFAPIFTRPQLIGPQKATSLISEHGQSN</sequence>
<dbReference type="AlphaFoldDB" id="A0ABD3EH86"/>
<evidence type="ECO:0000313" key="1">
    <source>
        <dbReference type="EMBL" id="KAL3653673.1"/>
    </source>
</evidence>
<name>A0ABD3EH86_9LAMI</name>
<organism evidence="1 2">
    <name type="scientific">Castilleja foliolosa</name>
    <dbReference type="NCBI Taxonomy" id="1961234"/>
    <lineage>
        <taxon>Eukaryota</taxon>
        <taxon>Viridiplantae</taxon>
        <taxon>Streptophyta</taxon>
        <taxon>Embryophyta</taxon>
        <taxon>Tracheophyta</taxon>
        <taxon>Spermatophyta</taxon>
        <taxon>Magnoliopsida</taxon>
        <taxon>eudicotyledons</taxon>
        <taxon>Gunneridae</taxon>
        <taxon>Pentapetalae</taxon>
        <taxon>asterids</taxon>
        <taxon>lamiids</taxon>
        <taxon>Lamiales</taxon>
        <taxon>Orobanchaceae</taxon>
        <taxon>Pedicularideae</taxon>
        <taxon>Castillejinae</taxon>
        <taxon>Castilleja</taxon>
    </lineage>
</organism>
<protein>
    <submittedName>
        <fullName evidence="1">Uncharacterized protein</fullName>
    </submittedName>
</protein>
<keyword evidence="2" id="KW-1185">Reference proteome</keyword>
<comment type="caution">
    <text evidence="1">The sequence shown here is derived from an EMBL/GenBank/DDBJ whole genome shotgun (WGS) entry which is preliminary data.</text>
</comment>
<reference evidence="2" key="1">
    <citation type="journal article" date="2024" name="IScience">
        <title>Strigolactones Initiate the Formation of Haustorium-like Structures in Castilleja.</title>
        <authorList>
            <person name="Buerger M."/>
            <person name="Peterson D."/>
            <person name="Chory J."/>
        </authorList>
    </citation>
    <scope>NUCLEOTIDE SEQUENCE [LARGE SCALE GENOMIC DNA]</scope>
</reference>
<dbReference type="EMBL" id="JAVIJP010000005">
    <property type="protein sequence ID" value="KAL3653673.1"/>
    <property type="molecule type" value="Genomic_DNA"/>
</dbReference>